<dbReference type="PROSITE" id="PS51724">
    <property type="entry name" value="SPOR"/>
    <property type="match status" value="1"/>
</dbReference>
<name>A0A1Y0IAJ5_9GAMM</name>
<keyword evidence="4" id="KW-1185">Reference proteome</keyword>
<evidence type="ECO:0000313" key="3">
    <source>
        <dbReference type="EMBL" id="ARU57552.1"/>
    </source>
</evidence>
<dbReference type="OrthoDB" id="6189127at2"/>
<reference evidence="3 4" key="1">
    <citation type="submission" date="2017-05" db="EMBL/GenBank/DDBJ databases">
        <title>Genomic insights into alkan degradation activity of Oleiphilus messinensis.</title>
        <authorList>
            <person name="Kozyavkin S.A."/>
            <person name="Slesarev A.I."/>
            <person name="Golyshin P.N."/>
            <person name="Korzhenkov A."/>
            <person name="Golyshina O.N."/>
            <person name="Toshchakov S.V."/>
        </authorList>
    </citation>
    <scope>NUCLEOTIDE SEQUENCE [LARGE SCALE GENOMIC DNA]</scope>
    <source>
        <strain evidence="3 4">ME102</strain>
    </source>
</reference>
<feature type="domain" description="SPOR" evidence="2">
    <location>
        <begin position="439"/>
        <end position="520"/>
    </location>
</feature>
<feature type="compositionally biased region" description="Polar residues" evidence="1">
    <location>
        <begin position="53"/>
        <end position="62"/>
    </location>
</feature>
<gene>
    <name evidence="3" type="primary">damX</name>
    <name evidence="3" type="ORF">OLMES_3522</name>
</gene>
<dbReference type="EMBL" id="CP021425">
    <property type="protein sequence ID" value="ARU57552.1"/>
    <property type="molecule type" value="Genomic_DNA"/>
</dbReference>
<evidence type="ECO:0000313" key="4">
    <source>
        <dbReference type="Proteomes" id="UP000196027"/>
    </source>
</evidence>
<dbReference type="Proteomes" id="UP000196027">
    <property type="component" value="Chromosome"/>
</dbReference>
<proteinExistence type="predicted"/>
<dbReference type="InterPro" id="IPR007730">
    <property type="entry name" value="SPOR-like_dom"/>
</dbReference>
<sequence>MSGNNSGSTLADNFNESAQNGASTQQDTSNQRNSSLPAEATEHTVSESFEVLTESSSDAEVPTITSQVNAESVPQPGKLIHLSEHEGAERLARDINAKIDDLESQLGGIGDLFAKSQEALTRSLDELQSRSFNTAAEIERVANRLELSSSQQLELTKALDQRFNDSFREFAAQMVKASEAIQEQHSRLNSLDSSHQQLSEMHEELEAVAGQRDQAFQSFAKQTGEQLSLNKAQLANMSALHSEHQDALKVLTQDHTSLEDVTQGLREKLQHLETGVAETKVVTNKRIGWLVGSVAALALLTAASTTYFQFYPTTVPEEVQGQISALSTDSEQQLGLINALDSGLTLVQDKFAELEATLFSQQQQSSEIQTEVTNNAQSIASLSAMDAEMLASVEKLQTTLAAVNSDIDNLKFRIEGPSNQGAGLTEPTLPLNGHDWLFAQNPEHYSIQLVGVYQKQHLVSYINRNSHVLSDQPIAFNEGKLGLRSWYNLFYGHYATREQAEAALETLPLRLQTNSPYIRSFESIQRKTVQ</sequence>
<keyword evidence="3" id="KW-0131">Cell cycle</keyword>
<keyword evidence="3" id="KW-0132">Cell division</keyword>
<accession>A0A1Y0IAJ5</accession>
<dbReference type="KEGG" id="ome:OLMES_3522"/>
<evidence type="ECO:0000259" key="2">
    <source>
        <dbReference type="PROSITE" id="PS51724"/>
    </source>
</evidence>
<dbReference type="AlphaFoldDB" id="A0A1Y0IAJ5"/>
<evidence type="ECO:0000256" key="1">
    <source>
        <dbReference type="SAM" id="MobiDB-lite"/>
    </source>
</evidence>
<organism evidence="3 4">
    <name type="scientific">Oleiphilus messinensis</name>
    <dbReference type="NCBI Taxonomy" id="141451"/>
    <lineage>
        <taxon>Bacteria</taxon>
        <taxon>Pseudomonadati</taxon>
        <taxon>Pseudomonadota</taxon>
        <taxon>Gammaproteobacteria</taxon>
        <taxon>Oceanospirillales</taxon>
        <taxon>Oleiphilaceae</taxon>
        <taxon>Oleiphilus</taxon>
    </lineage>
</organism>
<protein>
    <submittedName>
        <fullName evidence="3">Septal ring-binding cell division protein</fullName>
    </submittedName>
</protein>
<dbReference type="InterPro" id="IPR036680">
    <property type="entry name" value="SPOR-like_sf"/>
</dbReference>
<feature type="compositionally biased region" description="Polar residues" evidence="1">
    <location>
        <begin position="1"/>
        <end position="36"/>
    </location>
</feature>
<dbReference type="GO" id="GO:0042834">
    <property type="term" value="F:peptidoglycan binding"/>
    <property type="evidence" value="ECO:0007669"/>
    <property type="project" value="InterPro"/>
</dbReference>
<dbReference type="GO" id="GO:0051301">
    <property type="term" value="P:cell division"/>
    <property type="evidence" value="ECO:0007669"/>
    <property type="project" value="UniProtKB-KW"/>
</dbReference>
<dbReference type="Pfam" id="PF05036">
    <property type="entry name" value="SPOR"/>
    <property type="match status" value="1"/>
</dbReference>
<dbReference type="RefSeq" id="WP_087462435.1">
    <property type="nucleotide sequence ID" value="NZ_CP021425.1"/>
</dbReference>
<feature type="region of interest" description="Disordered" evidence="1">
    <location>
        <begin position="1"/>
        <end position="62"/>
    </location>
</feature>
<dbReference type="Gene3D" id="3.30.70.1070">
    <property type="entry name" value="Sporulation related repeat"/>
    <property type="match status" value="1"/>
</dbReference>